<evidence type="ECO:0000313" key="24">
    <source>
        <dbReference type="Proteomes" id="UP000019460"/>
    </source>
</evidence>
<evidence type="ECO:0000256" key="5">
    <source>
        <dbReference type="ARBA" id="ARBA00022603"/>
    </source>
</evidence>
<feature type="transmembrane region" description="Helical" evidence="20">
    <location>
        <begin position="172"/>
        <end position="190"/>
    </location>
</feature>
<evidence type="ECO:0000256" key="4">
    <source>
        <dbReference type="ARBA" id="ARBA00022519"/>
    </source>
</evidence>
<keyword evidence="8" id="KW-0949">S-adenosyl-L-methionine</keyword>
<keyword evidence="11 20" id="KW-1133">Transmembrane helix</keyword>
<keyword evidence="24" id="KW-1185">Reference proteome</keyword>
<evidence type="ECO:0000256" key="19">
    <source>
        <dbReference type="SAM" id="MobiDB-lite"/>
    </source>
</evidence>
<dbReference type="InterPro" id="IPR014032">
    <property type="entry name" value="Peptidase_A24A_bac"/>
</dbReference>
<feature type="domain" description="Prepilin type IV endopeptidase peptidase" evidence="21">
    <location>
        <begin position="150"/>
        <end position="257"/>
    </location>
</feature>
<keyword evidence="7 18" id="KW-0808">Transferase</keyword>
<feature type="transmembrane region" description="Helical" evidence="20">
    <location>
        <begin position="245"/>
        <end position="262"/>
    </location>
</feature>
<dbReference type="FunFam" id="1.20.120.1220:FF:000001">
    <property type="entry name" value="Type 4 prepilin-like proteins leader peptide-processing enzyme"/>
    <property type="match status" value="1"/>
</dbReference>
<keyword evidence="5 18" id="KW-0489">Methyltransferase</keyword>
<dbReference type="PATRIC" id="fig|1249627.3.peg.2277"/>
<evidence type="ECO:0000256" key="16">
    <source>
        <dbReference type="ARBA" id="ARBA00071870"/>
    </source>
</evidence>
<dbReference type="EMBL" id="AONC01000031">
    <property type="protein sequence ID" value="EXJ14993.1"/>
    <property type="molecule type" value="Genomic_DNA"/>
</dbReference>
<name>W9V617_9GAMM</name>
<proteinExistence type="inferred from homology"/>
<dbReference type="GO" id="GO:0006465">
    <property type="term" value="P:signal peptide processing"/>
    <property type="evidence" value="ECO:0007669"/>
    <property type="project" value="TreeGrafter"/>
</dbReference>
<dbReference type="InterPro" id="IPR010627">
    <property type="entry name" value="Prepilin_pept_A24_N"/>
</dbReference>
<dbReference type="Proteomes" id="UP000019460">
    <property type="component" value="Unassembled WGS sequence"/>
</dbReference>
<comment type="similarity">
    <text evidence="2 17">Belongs to the peptidase A24 family.</text>
</comment>
<evidence type="ECO:0000256" key="12">
    <source>
        <dbReference type="ARBA" id="ARBA00023136"/>
    </source>
</evidence>
<dbReference type="AlphaFoldDB" id="W9V617"/>
<dbReference type="PANTHER" id="PTHR30487">
    <property type="entry name" value="TYPE 4 PREPILIN-LIKE PROTEINS LEADER PEPTIDE-PROCESSING ENZYME"/>
    <property type="match status" value="1"/>
</dbReference>
<dbReference type="Gene3D" id="1.20.120.1220">
    <property type="match status" value="1"/>
</dbReference>
<organism evidence="23 24">
    <name type="scientific">Imhoffiella purpurea</name>
    <dbReference type="NCBI Taxonomy" id="1249627"/>
    <lineage>
        <taxon>Bacteria</taxon>
        <taxon>Pseudomonadati</taxon>
        <taxon>Pseudomonadota</taxon>
        <taxon>Gammaproteobacteria</taxon>
        <taxon>Chromatiales</taxon>
        <taxon>Chromatiaceae</taxon>
        <taxon>Imhoffiella</taxon>
    </lineage>
</organism>
<comment type="caution">
    <text evidence="23">The sequence shown here is derived from an EMBL/GenBank/DDBJ whole genome shotgun (WGS) entry which is preliminary data.</text>
</comment>
<dbReference type="OrthoDB" id="9789291at2"/>
<protein>
    <recommendedName>
        <fullName evidence="16 18">Prepilin leader peptidase/N-methyltransferase</fullName>
        <ecNumber evidence="18">2.1.1.-</ecNumber>
        <ecNumber evidence="15 18">3.4.23.43</ecNumber>
    </recommendedName>
</protein>
<dbReference type="GO" id="GO:0032259">
    <property type="term" value="P:methylation"/>
    <property type="evidence" value="ECO:0007669"/>
    <property type="project" value="UniProtKB-KW"/>
</dbReference>
<evidence type="ECO:0000259" key="22">
    <source>
        <dbReference type="Pfam" id="PF06750"/>
    </source>
</evidence>
<evidence type="ECO:0000256" key="1">
    <source>
        <dbReference type="ARBA" id="ARBA00004429"/>
    </source>
</evidence>
<evidence type="ECO:0000256" key="9">
    <source>
        <dbReference type="ARBA" id="ARBA00022692"/>
    </source>
</evidence>
<keyword evidence="9 18" id="KW-0812">Transmembrane</keyword>
<dbReference type="STRING" id="1249627.D779_1957"/>
<evidence type="ECO:0000256" key="3">
    <source>
        <dbReference type="ARBA" id="ARBA00022475"/>
    </source>
</evidence>
<evidence type="ECO:0000256" key="11">
    <source>
        <dbReference type="ARBA" id="ARBA00022989"/>
    </source>
</evidence>
<dbReference type="Pfam" id="PF01478">
    <property type="entry name" value="Peptidase_A24"/>
    <property type="match status" value="1"/>
</dbReference>
<comment type="catalytic activity">
    <reaction evidence="14 18">
        <text>Typically cleaves a -Gly-|-Phe- bond to release an N-terminal, basic peptide of 5-8 residues from type IV prepilin, and then N-methylates the new N-terminal amino group, the methyl donor being S-adenosyl-L-methionine.</text>
        <dbReference type="EC" id="3.4.23.43"/>
    </reaction>
</comment>
<comment type="function">
    <text evidence="18">Plays an essential role in type IV pili and type II pseudopili formation by proteolytically removing the leader sequence from substrate proteins and subsequently monomethylating the alpha-amino group of the newly exposed N-terminal phenylalanine.</text>
</comment>
<keyword evidence="6 18" id="KW-0645">Protease</keyword>
<dbReference type="eggNOG" id="COG1989">
    <property type="taxonomic scope" value="Bacteria"/>
</dbReference>
<dbReference type="PANTHER" id="PTHR30487:SF0">
    <property type="entry name" value="PREPILIN LEADER PEPTIDASE_N-METHYLTRANSFERASE-RELATED"/>
    <property type="match status" value="1"/>
</dbReference>
<keyword evidence="12 20" id="KW-0472">Membrane</keyword>
<evidence type="ECO:0000256" key="14">
    <source>
        <dbReference type="ARBA" id="ARBA00050401"/>
    </source>
</evidence>
<dbReference type="GO" id="GO:0005886">
    <property type="term" value="C:plasma membrane"/>
    <property type="evidence" value="ECO:0007669"/>
    <property type="project" value="UniProtKB-SubCell"/>
</dbReference>
<evidence type="ECO:0000256" key="2">
    <source>
        <dbReference type="ARBA" id="ARBA00005801"/>
    </source>
</evidence>
<dbReference type="InterPro" id="IPR050882">
    <property type="entry name" value="Prepilin_peptidase/N-MTase"/>
</dbReference>
<evidence type="ECO:0000256" key="13">
    <source>
        <dbReference type="ARBA" id="ARBA00023268"/>
    </source>
</evidence>
<dbReference type="EC" id="3.4.23.43" evidence="15 18"/>
<evidence type="ECO:0000256" key="10">
    <source>
        <dbReference type="ARBA" id="ARBA00022801"/>
    </source>
</evidence>
<keyword evidence="13 18" id="KW-0511">Multifunctional enzyme</keyword>
<evidence type="ECO:0000256" key="6">
    <source>
        <dbReference type="ARBA" id="ARBA00022670"/>
    </source>
</evidence>
<keyword evidence="10 18" id="KW-0378">Hydrolase</keyword>
<dbReference type="GO" id="GO:0008168">
    <property type="term" value="F:methyltransferase activity"/>
    <property type="evidence" value="ECO:0007669"/>
    <property type="project" value="UniProtKB-KW"/>
</dbReference>
<keyword evidence="4" id="KW-0997">Cell inner membrane</keyword>
<dbReference type="Pfam" id="PF06750">
    <property type="entry name" value="A24_N_bact"/>
    <property type="match status" value="1"/>
</dbReference>
<gene>
    <name evidence="23" type="ORF">D779_1957</name>
</gene>
<evidence type="ECO:0000256" key="17">
    <source>
        <dbReference type="RuleBase" id="RU003793"/>
    </source>
</evidence>
<feature type="transmembrane region" description="Helical" evidence="20">
    <location>
        <begin position="196"/>
        <end position="216"/>
    </location>
</feature>
<feature type="region of interest" description="Disordered" evidence="19">
    <location>
        <begin position="57"/>
        <end position="80"/>
    </location>
</feature>
<evidence type="ECO:0000256" key="15">
    <source>
        <dbReference type="ARBA" id="ARBA00067082"/>
    </source>
</evidence>
<evidence type="ECO:0000256" key="20">
    <source>
        <dbReference type="SAM" id="Phobius"/>
    </source>
</evidence>
<evidence type="ECO:0000313" key="23">
    <source>
        <dbReference type="EMBL" id="EXJ14993.1"/>
    </source>
</evidence>
<feature type="transmembrane region" description="Helical" evidence="20">
    <location>
        <begin position="15"/>
        <end position="39"/>
    </location>
</feature>
<dbReference type="RefSeq" id="WP_043753780.1">
    <property type="nucleotide sequence ID" value="NZ_AONC01000031.1"/>
</dbReference>
<evidence type="ECO:0000259" key="21">
    <source>
        <dbReference type="Pfam" id="PF01478"/>
    </source>
</evidence>
<dbReference type="GO" id="GO:0004190">
    <property type="term" value="F:aspartic-type endopeptidase activity"/>
    <property type="evidence" value="ECO:0007669"/>
    <property type="project" value="UniProtKB-EC"/>
</dbReference>
<dbReference type="PRINTS" id="PR00864">
    <property type="entry name" value="PREPILNPTASE"/>
</dbReference>
<feature type="domain" description="Prepilin peptidase A24 N-terminal" evidence="22">
    <location>
        <begin position="23"/>
        <end position="139"/>
    </location>
</feature>
<evidence type="ECO:0000256" key="8">
    <source>
        <dbReference type="ARBA" id="ARBA00022691"/>
    </source>
</evidence>
<keyword evidence="3" id="KW-1003">Cell membrane</keyword>
<reference evidence="23 24" key="1">
    <citation type="submission" date="2012-11" db="EMBL/GenBank/DDBJ databases">
        <title>Genome assembly of Thiorhodococcus sp. AK35.</title>
        <authorList>
            <person name="Nupur N."/>
            <person name="Khatri I."/>
            <person name="Subramanian S."/>
            <person name="Pinnaka A."/>
        </authorList>
    </citation>
    <scope>NUCLEOTIDE SEQUENCE [LARGE SCALE GENOMIC DNA]</scope>
    <source>
        <strain evidence="23 24">AK35</strain>
    </source>
</reference>
<comment type="subcellular location">
    <subcellularLocation>
        <location evidence="1">Cell inner membrane</location>
        <topology evidence="1">Multi-pass membrane protein</topology>
    </subcellularLocation>
    <subcellularLocation>
        <location evidence="18">Cell membrane</location>
        <topology evidence="18">Multi-pass membrane protein</topology>
    </subcellularLocation>
</comment>
<feature type="transmembrane region" description="Helical" evidence="20">
    <location>
        <begin position="123"/>
        <end position="141"/>
    </location>
</feature>
<evidence type="ECO:0000256" key="18">
    <source>
        <dbReference type="RuleBase" id="RU003794"/>
    </source>
</evidence>
<dbReference type="EC" id="2.1.1.-" evidence="18"/>
<dbReference type="InterPro" id="IPR000045">
    <property type="entry name" value="Prepilin_IV_endopep_pep"/>
</dbReference>
<sequence length="303" mass="33139">MQIADMLEVLQQQPWLLYGIAVLFGSVLGSFLNVVILRLPHILEAGWRRDCAEFMGTSTAPDPDPNPGTKDRAEPLTLSSPPSTCPACGHRIRFYENIPILSYILLRGRCSACKTRISVRYPLIEVFTALLTLIVVMHFGLDWQTPAALALTWTLIALAFIDLDTQLLPDGLTLPMIWLGLILSLFDLFTDSHSSILGAVAGYLSLWAVFHLFRLATGKEGMGYGDFKLLALFGAWLGWQYLPQIVLLSALTGAILGSLLIASGRHQSGKPLPFGPFLASAGWISLIWGEAINDAYLRVSGLG</sequence>
<accession>W9V617</accession>
<evidence type="ECO:0000256" key="7">
    <source>
        <dbReference type="ARBA" id="ARBA00022679"/>
    </source>
</evidence>